<feature type="compositionally biased region" description="Polar residues" evidence="9">
    <location>
        <begin position="1"/>
        <end position="14"/>
    </location>
</feature>
<accession>A0AAE3IYQ9</accession>
<keyword evidence="7 8" id="KW-0472">Membrane</keyword>
<keyword evidence="4" id="KW-1003">Cell membrane</keyword>
<dbReference type="SUPFAM" id="SSF161098">
    <property type="entry name" value="MetI-like"/>
    <property type="match status" value="1"/>
</dbReference>
<organism evidence="11 12">
    <name type="scientific">Halocynthiibacter halioticoli</name>
    <dbReference type="NCBI Taxonomy" id="2986804"/>
    <lineage>
        <taxon>Bacteria</taxon>
        <taxon>Pseudomonadati</taxon>
        <taxon>Pseudomonadota</taxon>
        <taxon>Alphaproteobacteria</taxon>
        <taxon>Rhodobacterales</taxon>
        <taxon>Paracoccaceae</taxon>
        <taxon>Halocynthiibacter</taxon>
    </lineage>
</organism>
<gene>
    <name evidence="11" type="ORF">OH136_08230</name>
</gene>
<evidence type="ECO:0000256" key="6">
    <source>
        <dbReference type="ARBA" id="ARBA00022989"/>
    </source>
</evidence>
<dbReference type="PANTHER" id="PTHR42929:SF5">
    <property type="entry name" value="ABC TRANSPORTER PERMEASE PROTEIN"/>
    <property type="match status" value="1"/>
</dbReference>
<feature type="transmembrane region" description="Helical" evidence="8">
    <location>
        <begin position="297"/>
        <end position="316"/>
    </location>
</feature>
<protein>
    <submittedName>
        <fullName evidence="11">ABC transporter permease</fullName>
    </submittedName>
</protein>
<reference evidence="11" key="1">
    <citation type="submission" date="2022-10" db="EMBL/GenBank/DDBJ databases">
        <authorList>
            <person name="Yue Y."/>
        </authorList>
    </citation>
    <scope>NUCLEOTIDE SEQUENCE</scope>
    <source>
        <strain evidence="11">Z654</strain>
    </source>
</reference>
<feature type="region of interest" description="Disordered" evidence="9">
    <location>
        <begin position="1"/>
        <end position="20"/>
    </location>
</feature>
<sequence length="429" mass="47555">MSDATQQDAPQSNGPVLAADGTPLKQSLARSLRRQKLRALILIAPLLLFVILSFLVPIASMLFRSVENGIVEETLPETVAELASWDATSGELPPEEVYAAFVRDMVVAVDEKTHTRLGSRLNYEETGMSSMFRRSGRAIKKLDPVEDAPFKEKLIDIHDGWGEVKTWATIQTHSGKYTDGYFLNAVDMQRTAEGPEMQPENKRILLTLFGRTLKMSLIITGFCILLSYPVAWLLANLPMRISNLLMILVLLPFWTSLLVRTSAWKVMLQQQGVINDTLVWLGLVADDARLVIINNQIGTIVAMTHILLPFMILPMYSVMQTIQPTYLRAAKSLGATNWTAFWRVYFPQSIPGIGAGSILVFILAIGYYITPEIVGGTKGVFISNRIAYHISSSLNWGLAAALGTILLAVVLILYWAYDKIVGIDNVKLG</sequence>
<dbReference type="PROSITE" id="PS50928">
    <property type="entry name" value="ABC_TM1"/>
    <property type="match status" value="1"/>
</dbReference>
<dbReference type="RefSeq" id="WP_263953406.1">
    <property type="nucleotide sequence ID" value="NZ_JAOYFC010000002.1"/>
</dbReference>
<name>A0AAE3IYQ9_9RHOB</name>
<comment type="caution">
    <text evidence="11">The sequence shown here is derived from an EMBL/GenBank/DDBJ whole genome shotgun (WGS) entry which is preliminary data.</text>
</comment>
<dbReference type="Proteomes" id="UP001208041">
    <property type="component" value="Unassembled WGS sequence"/>
</dbReference>
<keyword evidence="5 8" id="KW-0812">Transmembrane</keyword>
<evidence type="ECO:0000256" key="1">
    <source>
        <dbReference type="ARBA" id="ARBA00004651"/>
    </source>
</evidence>
<evidence type="ECO:0000256" key="8">
    <source>
        <dbReference type="RuleBase" id="RU363032"/>
    </source>
</evidence>
<proteinExistence type="inferred from homology"/>
<evidence type="ECO:0000313" key="12">
    <source>
        <dbReference type="Proteomes" id="UP001208041"/>
    </source>
</evidence>
<dbReference type="InterPro" id="IPR035906">
    <property type="entry name" value="MetI-like_sf"/>
</dbReference>
<feature type="transmembrane region" description="Helical" evidence="8">
    <location>
        <begin position="350"/>
        <end position="369"/>
    </location>
</feature>
<dbReference type="Gene3D" id="1.10.3720.10">
    <property type="entry name" value="MetI-like"/>
    <property type="match status" value="1"/>
</dbReference>
<dbReference type="AlphaFoldDB" id="A0AAE3IYQ9"/>
<dbReference type="Pfam" id="PF00528">
    <property type="entry name" value="BPD_transp_1"/>
    <property type="match status" value="1"/>
</dbReference>
<dbReference type="CDD" id="cd06261">
    <property type="entry name" value="TM_PBP2"/>
    <property type="match status" value="1"/>
</dbReference>
<evidence type="ECO:0000256" key="3">
    <source>
        <dbReference type="ARBA" id="ARBA00022448"/>
    </source>
</evidence>
<feature type="domain" description="ABC transmembrane type-1" evidence="10">
    <location>
        <begin position="209"/>
        <end position="417"/>
    </location>
</feature>
<dbReference type="EMBL" id="JAOYFC010000002">
    <property type="protein sequence ID" value="MCV6824545.1"/>
    <property type="molecule type" value="Genomic_DNA"/>
</dbReference>
<dbReference type="GO" id="GO:0005886">
    <property type="term" value="C:plasma membrane"/>
    <property type="evidence" value="ECO:0007669"/>
    <property type="project" value="UniProtKB-SubCell"/>
</dbReference>
<dbReference type="GO" id="GO:0055085">
    <property type="term" value="P:transmembrane transport"/>
    <property type="evidence" value="ECO:0007669"/>
    <property type="project" value="InterPro"/>
</dbReference>
<feature type="transmembrane region" description="Helical" evidence="8">
    <location>
        <begin position="394"/>
        <end position="417"/>
    </location>
</feature>
<evidence type="ECO:0000313" key="11">
    <source>
        <dbReference type="EMBL" id="MCV6824545.1"/>
    </source>
</evidence>
<keyword evidence="12" id="KW-1185">Reference proteome</keyword>
<feature type="transmembrane region" description="Helical" evidence="8">
    <location>
        <begin position="241"/>
        <end position="259"/>
    </location>
</feature>
<evidence type="ECO:0000256" key="5">
    <source>
        <dbReference type="ARBA" id="ARBA00022692"/>
    </source>
</evidence>
<feature type="transmembrane region" description="Helical" evidence="8">
    <location>
        <begin position="212"/>
        <end position="235"/>
    </location>
</feature>
<evidence type="ECO:0000256" key="7">
    <source>
        <dbReference type="ARBA" id="ARBA00023136"/>
    </source>
</evidence>
<evidence type="ECO:0000256" key="2">
    <source>
        <dbReference type="ARBA" id="ARBA00007069"/>
    </source>
</evidence>
<keyword evidence="3 8" id="KW-0813">Transport</keyword>
<evidence type="ECO:0000256" key="9">
    <source>
        <dbReference type="SAM" id="MobiDB-lite"/>
    </source>
</evidence>
<keyword evidence="6 8" id="KW-1133">Transmembrane helix</keyword>
<evidence type="ECO:0000256" key="4">
    <source>
        <dbReference type="ARBA" id="ARBA00022475"/>
    </source>
</evidence>
<comment type="subcellular location">
    <subcellularLocation>
        <location evidence="1 8">Cell membrane</location>
        <topology evidence="1 8">Multi-pass membrane protein</topology>
    </subcellularLocation>
</comment>
<comment type="similarity">
    <text evidence="2">Belongs to the binding-protein-dependent transport system permease family. CysTW subfamily.</text>
</comment>
<evidence type="ECO:0000259" key="10">
    <source>
        <dbReference type="PROSITE" id="PS50928"/>
    </source>
</evidence>
<feature type="transmembrane region" description="Helical" evidence="8">
    <location>
        <begin position="39"/>
        <end position="63"/>
    </location>
</feature>
<dbReference type="PANTHER" id="PTHR42929">
    <property type="entry name" value="INNER MEMBRANE ABC TRANSPORTER PERMEASE PROTEIN YDCU-RELATED-RELATED"/>
    <property type="match status" value="1"/>
</dbReference>
<dbReference type="InterPro" id="IPR000515">
    <property type="entry name" value="MetI-like"/>
</dbReference>